<proteinExistence type="predicted"/>
<dbReference type="OrthoDB" id="695030at2759"/>
<dbReference type="AlphaFoldDB" id="A0A835ENE4"/>
<protein>
    <recommendedName>
        <fullName evidence="1">F-box associated beta-propeller type 3 domain-containing protein</fullName>
    </recommendedName>
</protein>
<evidence type="ECO:0000259" key="1">
    <source>
        <dbReference type="Pfam" id="PF08268"/>
    </source>
</evidence>
<dbReference type="NCBIfam" id="TIGR01640">
    <property type="entry name" value="F_box_assoc_1"/>
    <property type="match status" value="1"/>
</dbReference>
<name>A0A835ENE4_9POAL</name>
<dbReference type="InterPro" id="IPR050796">
    <property type="entry name" value="SCF_F-box_component"/>
</dbReference>
<dbReference type="InterPro" id="IPR017451">
    <property type="entry name" value="F-box-assoc_interact_dom"/>
</dbReference>
<dbReference type="PANTHER" id="PTHR31672:SF13">
    <property type="entry name" value="F-BOX PROTEIN CPR30-LIKE"/>
    <property type="match status" value="1"/>
</dbReference>
<evidence type="ECO:0000313" key="3">
    <source>
        <dbReference type="Proteomes" id="UP000636709"/>
    </source>
</evidence>
<dbReference type="EMBL" id="JACEFO010001787">
    <property type="protein sequence ID" value="KAF8702274.1"/>
    <property type="molecule type" value="Genomic_DNA"/>
</dbReference>
<dbReference type="Proteomes" id="UP000636709">
    <property type="component" value="Unassembled WGS sequence"/>
</dbReference>
<organism evidence="2 3">
    <name type="scientific">Digitaria exilis</name>
    <dbReference type="NCBI Taxonomy" id="1010633"/>
    <lineage>
        <taxon>Eukaryota</taxon>
        <taxon>Viridiplantae</taxon>
        <taxon>Streptophyta</taxon>
        <taxon>Embryophyta</taxon>
        <taxon>Tracheophyta</taxon>
        <taxon>Spermatophyta</taxon>
        <taxon>Magnoliopsida</taxon>
        <taxon>Liliopsida</taxon>
        <taxon>Poales</taxon>
        <taxon>Poaceae</taxon>
        <taxon>PACMAD clade</taxon>
        <taxon>Panicoideae</taxon>
        <taxon>Panicodae</taxon>
        <taxon>Paniceae</taxon>
        <taxon>Anthephorinae</taxon>
        <taxon>Digitaria</taxon>
    </lineage>
</organism>
<dbReference type="Pfam" id="PF08268">
    <property type="entry name" value="FBA_3"/>
    <property type="match status" value="1"/>
</dbReference>
<comment type="caution">
    <text evidence="2">The sequence shown here is derived from an EMBL/GenBank/DDBJ whole genome shotgun (WGS) entry which is preliminary data.</text>
</comment>
<keyword evidence="3" id="KW-1185">Reference proteome</keyword>
<gene>
    <name evidence="2" type="ORF">HU200_033042</name>
</gene>
<sequence length="376" mass="42751">MRSLAGLRYHDLKYVNTCNGVVLLARNSTYNSASCRCVLWNPAIADALEEVIVPCPNLASEYSVLGLGYGQRSKAYKLLLLMWRTARNRTRCTFASLQLGGGDKKEPTELRDCDGSLQEGSLYIDGKIYLLNKSNSVIVAFDVDEERFTSINVPVEDAAKIGNLYVMSRLMEMSGRPCLLSYHSGNCTFTLWVLSRDHRLGQRFFIRESRHPQCPVSYMYLYSIKGVWDCGGVLVLYLQDINENNLYLYNVMTEKMFKAKMDKDMTPPPLVSGFSDCTLCWGYRPTLVSPSSIIGKLNRDNNEQSRECSRGIMKALKPIVEQDRRKGQEPTLHIVCFMDFLVRIMQKLPKELQQVLDMTMIDSDDPDFSFQNVPVA</sequence>
<evidence type="ECO:0000313" key="2">
    <source>
        <dbReference type="EMBL" id="KAF8702274.1"/>
    </source>
</evidence>
<dbReference type="InterPro" id="IPR013187">
    <property type="entry name" value="F-box-assoc_dom_typ3"/>
</dbReference>
<feature type="domain" description="F-box associated beta-propeller type 3" evidence="1">
    <location>
        <begin position="14"/>
        <end position="259"/>
    </location>
</feature>
<dbReference type="PANTHER" id="PTHR31672">
    <property type="entry name" value="BNACNNG10540D PROTEIN"/>
    <property type="match status" value="1"/>
</dbReference>
<accession>A0A835ENE4</accession>
<reference evidence="2" key="1">
    <citation type="submission" date="2020-07" db="EMBL/GenBank/DDBJ databases">
        <title>Genome sequence and genetic diversity analysis of an under-domesticated orphan crop, white fonio (Digitaria exilis).</title>
        <authorList>
            <person name="Bennetzen J.L."/>
            <person name="Chen S."/>
            <person name="Ma X."/>
            <person name="Wang X."/>
            <person name="Yssel A.E.J."/>
            <person name="Chaluvadi S.R."/>
            <person name="Johnson M."/>
            <person name="Gangashetty P."/>
            <person name="Hamidou F."/>
            <person name="Sanogo M.D."/>
            <person name="Zwaenepoel A."/>
            <person name="Wallace J."/>
            <person name="Van De Peer Y."/>
            <person name="Van Deynze A."/>
        </authorList>
    </citation>
    <scope>NUCLEOTIDE SEQUENCE</scope>
    <source>
        <tissue evidence="2">Leaves</tissue>
    </source>
</reference>